<dbReference type="EMBL" id="JAULSV010000007">
    <property type="protein sequence ID" value="KAK0639396.1"/>
    <property type="molecule type" value="Genomic_DNA"/>
</dbReference>
<organism evidence="1 2">
    <name type="scientific">Cercophora newfieldiana</name>
    <dbReference type="NCBI Taxonomy" id="92897"/>
    <lineage>
        <taxon>Eukaryota</taxon>
        <taxon>Fungi</taxon>
        <taxon>Dikarya</taxon>
        <taxon>Ascomycota</taxon>
        <taxon>Pezizomycotina</taxon>
        <taxon>Sordariomycetes</taxon>
        <taxon>Sordariomycetidae</taxon>
        <taxon>Sordariales</taxon>
        <taxon>Lasiosphaeriaceae</taxon>
        <taxon>Cercophora</taxon>
    </lineage>
</organism>
<name>A0AA40CHU5_9PEZI</name>
<evidence type="ECO:0000313" key="1">
    <source>
        <dbReference type="EMBL" id="KAK0639396.1"/>
    </source>
</evidence>
<dbReference type="AlphaFoldDB" id="A0AA40CHU5"/>
<keyword evidence="2" id="KW-1185">Reference proteome</keyword>
<gene>
    <name evidence="1" type="ORF">B0T16DRAFT_383021</name>
</gene>
<evidence type="ECO:0008006" key="3">
    <source>
        <dbReference type="Google" id="ProtNLM"/>
    </source>
</evidence>
<accession>A0AA40CHU5</accession>
<reference evidence="1" key="1">
    <citation type="submission" date="2023-06" db="EMBL/GenBank/DDBJ databases">
        <title>Genome-scale phylogeny and comparative genomics of the fungal order Sordariales.</title>
        <authorList>
            <consortium name="Lawrence Berkeley National Laboratory"/>
            <person name="Hensen N."/>
            <person name="Bonometti L."/>
            <person name="Westerberg I."/>
            <person name="Brannstrom I.O."/>
            <person name="Guillou S."/>
            <person name="Cros-Aarteil S."/>
            <person name="Calhoun S."/>
            <person name="Haridas S."/>
            <person name="Kuo A."/>
            <person name="Mondo S."/>
            <person name="Pangilinan J."/>
            <person name="Riley R."/>
            <person name="Labutti K."/>
            <person name="Andreopoulos B."/>
            <person name="Lipzen A."/>
            <person name="Chen C."/>
            <person name="Yanf M."/>
            <person name="Daum C."/>
            <person name="Ng V."/>
            <person name="Clum A."/>
            <person name="Steindorff A."/>
            <person name="Ohm R."/>
            <person name="Martin F."/>
            <person name="Silar P."/>
            <person name="Natvig D."/>
            <person name="Lalanne C."/>
            <person name="Gautier V."/>
            <person name="Ament-Velasquez S.L."/>
            <person name="Kruys A."/>
            <person name="Hutchinson M.I."/>
            <person name="Powell A.J."/>
            <person name="Barry K."/>
            <person name="Miller A.N."/>
            <person name="Grigoriev I.V."/>
            <person name="Debuchy R."/>
            <person name="Gladieux P."/>
            <person name="Thoren M.H."/>
            <person name="Johannesson H."/>
        </authorList>
    </citation>
    <scope>NUCLEOTIDE SEQUENCE</scope>
    <source>
        <strain evidence="1">SMH2532-1</strain>
    </source>
</reference>
<dbReference type="PANTHER" id="PTHR48219">
    <property type="entry name" value="VACUOLAR PROTEIN SORTING-ASSOCIATED PROTEIN 62-RELATED"/>
    <property type="match status" value="1"/>
</dbReference>
<evidence type="ECO:0000313" key="2">
    <source>
        <dbReference type="Proteomes" id="UP001174936"/>
    </source>
</evidence>
<dbReference type="InterPro" id="IPR009291">
    <property type="entry name" value="Vps62"/>
</dbReference>
<dbReference type="Gene3D" id="2.170.15.10">
    <property type="entry name" value="Proaerolysin, chain A, domain 3"/>
    <property type="match status" value="1"/>
</dbReference>
<dbReference type="PANTHER" id="PTHR48219:SF2">
    <property type="entry name" value="VACUOLAR PROTEIN SORTING-ASSOCIATED PROTEIN 62"/>
    <property type="match status" value="1"/>
</dbReference>
<dbReference type="Pfam" id="PF06101">
    <property type="entry name" value="Vps62"/>
    <property type="match status" value="1"/>
</dbReference>
<dbReference type="Proteomes" id="UP001174936">
    <property type="component" value="Unassembled WGS sequence"/>
</dbReference>
<comment type="caution">
    <text evidence="1">The sequence shown here is derived from an EMBL/GenBank/DDBJ whole genome shotgun (WGS) entry which is preliminary data.</text>
</comment>
<protein>
    <recommendedName>
        <fullName evidence="3">Insecticidal crystal toxin domain-containing protein</fullName>
    </recommendedName>
</protein>
<proteinExistence type="predicted"/>
<sequence length="401" mass="43933">MSNQTQTYGDLVATLTSEFDWSWNDEGSGASSDGTFWLAKSQGNKSLRPLGSLAVNHHNGINNEMAMLLLGDSFANRAKPPVANPIDYKPLWNDAGTGSKHDGSFWRPVAPPGFTACGDVCWPGRGKPPLDIIWCLRNDLTNDGGYKSAQTWDDTDSGASNDASFWDVIPTTQSSSSELIPTFAGTFRFSTNYSPPQTSLAKVPCLFVPKRDKPFPVYPPPVTAANLPEQNDSFSETITGTVTLPFTAFFDPNDRACLDNIANPFCTIHKKVSWIVLKRETNPTDKAVTKKQIVHVGVKDSVAKTMEHSVGVSISTEVGLLAKFSVTMNYQFSYSETKIQEETREKTIEEPIDIPPYSVTLLWGRRIELLGERADGTRIGGGMMYTANEVVPVPVSVPPRT</sequence>